<dbReference type="PANTHER" id="PTHR30042">
    <property type="entry name" value="POTASSIUM-TRANSPORTING ATPASE C CHAIN"/>
    <property type="match status" value="1"/>
</dbReference>
<keyword evidence="1 11" id="KW-0813">Transport</keyword>
<evidence type="ECO:0000256" key="11">
    <source>
        <dbReference type="HAMAP-Rule" id="MF_00276"/>
    </source>
</evidence>
<keyword evidence="2 11" id="KW-1003">Cell membrane</keyword>
<evidence type="ECO:0000256" key="3">
    <source>
        <dbReference type="ARBA" id="ARBA00022538"/>
    </source>
</evidence>
<keyword evidence="4 11" id="KW-0812">Transmembrane</keyword>
<dbReference type="Pfam" id="PF02669">
    <property type="entry name" value="KdpC"/>
    <property type="match status" value="1"/>
</dbReference>
<keyword evidence="9 11" id="KW-0406">Ion transport</keyword>
<dbReference type="RefSeq" id="WP_072343670.1">
    <property type="nucleotide sequence ID" value="NZ_FPKU01000002.1"/>
</dbReference>
<evidence type="ECO:0000256" key="1">
    <source>
        <dbReference type="ARBA" id="ARBA00022448"/>
    </source>
</evidence>
<reference evidence="12 13" key="1">
    <citation type="submission" date="2016-11" db="EMBL/GenBank/DDBJ databases">
        <authorList>
            <person name="Jaros S."/>
            <person name="Januszkiewicz K."/>
            <person name="Wedrychowicz H."/>
        </authorList>
    </citation>
    <scope>NUCLEOTIDE SEQUENCE [LARGE SCALE GENOMIC DNA]</scope>
    <source>
        <strain evidence="12 13">ATCC 23634</strain>
    </source>
</reference>
<dbReference type="PANTHER" id="PTHR30042:SF2">
    <property type="entry name" value="POTASSIUM-TRANSPORTING ATPASE KDPC SUBUNIT"/>
    <property type="match status" value="1"/>
</dbReference>
<evidence type="ECO:0000256" key="4">
    <source>
        <dbReference type="ARBA" id="ARBA00022692"/>
    </source>
</evidence>
<evidence type="ECO:0000256" key="6">
    <source>
        <dbReference type="ARBA" id="ARBA00022840"/>
    </source>
</evidence>
<keyword evidence="8 11" id="KW-1133">Transmembrane helix</keyword>
<dbReference type="InterPro" id="IPR003820">
    <property type="entry name" value="KdpC"/>
</dbReference>
<dbReference type="AlphaFoldDB" id="A0A1K2HZ73"/>
<dbReference type="NCBIfam" id="TIGR00681">
    <property type="entry name" value="kdpC"/>
    <property type="match status" value="1"/>
</dbReference>
<evidence type="ECO:0000256" key="8">
    <source>
        <dbReference type="ARBA" id="ARBA00022989"/>
    </source>
</evidence>
<dbReference type="STRING" id="665118.SAMN02983003_2602"/>
<evidence type="ECO:0000256" key="2">
    <source>
        <dbReference type="ARBA" id="ARBA00022475"/>
    </source>
</evidence>
<evidence type="ECO:0000313" key="13">
    <source>
        <dbReference type="Proteomes" id="UP000183447"/>
    </source>
</evidence>
<dbReference type="GO" id="GO:0005524">
    <property type="term" value="F:ATP binding"/>
    <property type="evidence" value="ECO:0007669"/>
    <property type="project" value="UniProtKB-UniRule"/>
</dbReference>
<dbReference type="OrthoDB" id="9788285at2"/>
<proteinExistence type="inferred from homology"/>
<comment type="function">
    <text evidence="11">Part of the high-affinity ATP-driven potassium transport (or Kdp) system, which catalyzes the hydrolysis of ATP coupled with the electrogenic transport of potassium into the cytoplasm. This subunit acts as a catalytic chaperone that increases the ATP-binding affinity of the ATP-hydrolyzing subunit KdpB by the formation of a transient KdpB/KdpC/ATP ternary complex.</text>
</comment>
<keyword evidence="7 11" id="KW-0630">Potassium</keyword>
<accession>A0A1K2HZ73</accession>
<evidence type="ECO:0000256" key="10">
    <source>
        <dbReference type="ARBA" id="ARBA00023136"/>
    </source>
</evidence>
<keyword evidence="3 11" id="KW-0633">Potassium transport</keyword>
<name>A0A1K2HZ73_9HYPH</name>
<evidence type="ECO:0000256" key="7">
    <source>
        <dbReference type="ARBA" id="ARBA00022958"/>
    </source>
</evidence>
<keyword evidence="6 11" id="KW-0067">ATP-binding</keyword>
<gene>
    <name evidence="11" type="primary">kdpC</name>
    <name evidence="12" type="ORF">SAMN02983003_2602</name>
</gene>
<dbReference type="NCBIfam" id="NF001454">
    <property type="entry name" value="PRK00315.1"/>
    <property type="match status" value="1"/>
</dbReference>
<sequence>MLSPIRPAILLTLAFTLICGIAYPLAITGIGQAALPATANGSPILRDGKIIGSSLVGQAVTLPGYFWPRPSATATTPYNAAASGGANYGPTDARLIARVREAVTSNGGAGTVPADAVTTSASGLDPHISPETAQLQVARVAEARGTPPAEIARLVADMTEGPWLGIFGEPRVNVLALNLALDAKTPLAR</sequence>
<evidence type="ECO:0000313" key="12">
    <source>
        <dbReference type="EMBL" id="SFZ85437.1"/>
    </source>
</evidence>
<organism evidence="12 13">
    <name type="scientific">Devosia enhydra</name>
    <dbReference type="NCBI Taxonomy" id="665118"/>
    <lineage>
        <taxon>Bacteria</taxon>
        <taxon>Pseudomonadati</taxon>
        <taxon>Pseudomonadota</taxon>
        <taxon>Alphaproteobacteria</taxon>
        <taxon>Hyphomicrobiales</taxon>
        <taxon>Devosiaceae</taxon>
        <taxon>Devosia</taxon>
    </lineage>
</organism>
<dbReference type="HAMAP" id="MF_00276">
    <property type="entry name" value="KdpC"/>
    <property type="match status" value="1"/>
</dbReference>
<evidence type="ECO:0000256" key="9">
    <source>
        <dbReference type="ARBA" id="ARBA00023065"/>
    </source>
</evidence>
<dbReference type="PIRSF" id="PIRSF001296">
    <property type="entry name" value="K_ATPase_KdpC"/>
    <property type="match status" value="1"/>
</dbReference>
<dbReference type="Proteomes" id="UP000183447">
    <property type="component" value="Unassembled WGS sequence"/>
</dbReference>
<comment type="subcellular location">
    <subcellularLocation>
        <location evidence="11">Cell membrane</location>
        <topology evidence="11">Single-pass membrane protein</topology>
    </subcellularLocation>
</comment>
<keyword evidence="13" id="KW-1185">Reference proteome</keyword>
<evidence type="ECO:0000256" key="5">
    <source>
        <dbReference type="ARBA" id="ARBA00022741"/>
    </source>
</evidence>
<keyword evidence="5 11" id="KW-0547">Nucleotide-binding</keyword>
<protein>
    <recommendedName>
        <fullName evidence="11">Potassium-transporting ATPase KdpC subunit</fullName>
    </recommendedName>
    <alternativeName>
        <fullName evidence="11">ATP phosphohydrolase [potassium-transporting] C chain</fullName>
    </alternativeName>
    <alternativeName>
        <fullName evidence="11">Potassium-binding and translocating subunit C</fullName>
    </alternativeName>
    <alternativeName>
        <fullName evidence="11">Potassium-translocating ATPase C chain</fullName>
    </alternativeName>
</protein>
<keyword evidence="10 11" id="KW-0472">Membrane</keyword>
<comment type="subunit">
    <text evidence="11">The system is composed of three essential subunits: KdpA, KdpB and KdpC.</text>
</comment>
<dbReference type="GO" id="GO:0005886">
    <property type="term" value="C:plasma membrane"/>
    <property type="evidence" value="ECO:0007669"/>
    <property type="project" value="UniProtKB-SubCell"/>
</dbReference>
<comment type="similarity">
    <text evidence="11">Belongs to the KdpC family.</text>
</comment>
<dbReference type="GO" id="GO:0008556">
    <property type="term" value="F:P-type potassium transmembrane transporter activity"/>
    <property type="evidence" value="ECO:0007669"/>
    <property type="project" value="InterPro"/>
</dbReference>
<dbReference type="EMBL" id="FPKU01000002">
    <property type="protein sequence ID" value="SFZ85437.1"/>
    <property type="molecule type" value="Genomic_DNA"/>
</dbReference>